<gene>
    <name evidence="26" type="ORF">BINO364_LOCUS7440</name>
</gene>
<dbReference type="InterPro" id="IPR014782">
    <property type="entry name" value="Peptidase_M1_dom"/>
</dbReference>
<feature type="region of interest" description="Disordered" evidence="22">
    <location>
        <begin position="34"/>
        <end position="339"/>
    </location>
</feature>
<feature type="region of interest" description="Disordered" evidence="22">
    <location>
        <begin position="447"/>
        <end position="498"/>
    </location>
</feature>
<dbReference type="FunFam" id="2.60.40.1730:FF:000001">
    <property type="entry name" value="Leucyl-cystinyl aminopeptidase"/>
    <property type="match status" value="1"/>
</dbReference>
<evidence type="ECO:0000313" key="26">
    <source>
        <dbReference type="EMBL" id="CAH0721329.1"/>
    </source>
</evidence>
<feature type="binding site" evidence="19">
    <location>
        <begin position="913"/>
        <end position="917"/>
    </location>
    <ligand>
        <name>substrate</name>
    </ligand>
</feature>
<keyword evidence="6" id="KW-0645">Protease</keyword>
<evidence type="ECO:0000256" key="2">
    <source>
        <dbReference type="ARBA" id="ARBA00004609"/>
    </source>
</evidence>
<name>A0A8J9Y706_9NEOP</name>
<dbReference type="SUPFAM" id="SSF63737">
    <property type="entry name" value="Leukotriene A4 hydrolase N-terminal domain"/>
    <property type="match status" value="1"/>
</dbReference>
<evidence type="ECO:0000256" key="11">
    <source>
        <dbReference type="ARBA" id="ARBA00022968"/>
    </source>
</evidence>
<keyword evidence="11" id="KW-0735">Signal-anchor</keyword>
<dbReference type="Pfam" id="PF11838">
    <property type="entry name" value="ERAP1_C"/>
    <property type="match status" value="1"/>
</dbReference>
<feature type="compositionally biased region" description="Basic and acidic residues" evidence="22">
    <location>
        <begin position="480"/>
        <end position="490"/>
    </location>
</feature>
<evidence type="ECO:0000256" key="18">
    <source>
        <dbReference type="PIRSR" id="PIRSR634016-1"/>
    </source>
</evidence>
<dbReference type="Pfam" id="PF17900">
    <property type="entry name" value="Peptidase_M1_N"/>
    <property type="match status" value="1"/>
</dbReference>
<dbReference type="GO" id="GO:0006508">
    <property type="term" value="P:proteolysis"/>
    <property type="evidence" value="ECO:0007669"/>
    <property type="project" value="UniProtKB-KW"/>
</dbReference>
<feature type="domain" description="Peptidase M1 membrane alanine aminopeptidase" evidence="23">
    <location>
        <begin position="877"/>
        <end position="1102"/>
    </location>
</feature>
<keyword evidence="13" id="KW-0482">Metalloprotease</keyword>
<dbReference type="OrthoDB" id="510539at2759"/>
<evidence type="ECO:0000256" key="20">
    <source>
        <dbReference type="PIRSR" id="PIRSR634016-3"/>
    </source>
</evidence>
<keyword evidence="16" id="KW-0325">Glycoprotein</keyword>
<dbReference type="Gene3D" id="1.25.50.20">
    <property type="match status" value="1"/>
</dbReference>
<evidence type="ECO:0000256" key="1">
    <source>
        <dbReference type="ARBA" id="ARBA00004606"/>
    </source>
</evidence>
<evidence type="ECO:0000256" key="16">
    <source>
        <dbReference type="ARBA" id="ARBA00023180"/>
    </source>
</evidence>
<dbReference type="Proteomes" id="UP000838878">
    <property type="component" value="Chromosome 2"/>
</dbReference>
<dbReference type="GO" id="GO:0042277">
    <property type="term" value="F:peptide binding"/>
    <property type="evidence" value="ECO:0007669"/>
    <property type="project" value="TreeGrafter"/>
</dbReference>
<evidence type="ECO:0000256" key="21">
    <source>
        <dbReference type="PIRSR" id="PIRSR634016-4"/>
    </source>
</evidence>
<evidence type="ECO:0000256" key="13">
    <source>
        <dbReference type="ARBA" id="ARBA00023049"/>
    </source>
</evidence>
<evidence type="ECO:0000256" key="3">
    <source>
        <dbReference type="ARBA" id="ARBA00010136"/>
    </source>
</evidence>
<keyword evidence="9" id="KW-0378">Hydrolase</keyword>
<evidence type="ECO:0000256" key="9">
    <source>
        <dbReference type="ARBA" id="ARBA00022801"/>
    </source>
</evidence>
<evidence type="ECO:0000256" key="17">
    <source>
        <dbReference type="ARBA" id="ARBA00023288"/>
    </source>
</evidence>
<dbReference type="InterPro" id="IPR045357">
    <property type="entry name" value="Aminopeptidase_N-like_N"/>
</dbReference>
<evidence type="ECO:0000256" key="19">
    <source>
        <dbReference type="PIRSR" id="PIRSR634016-2"/>
    </source>
</evidence>
<feature type="domain" description="ERAP1-like C-terminal" evidence="24">
    <location>
        <begin position="1184"/>
        <end position="1514"/>
    </location>
</feature>
<dbReference type="GO" id="GO:0005737">
    <property type="term" value="C:cytoplasm"/>
    <property type="evidence" value="ECO:0007669"/>
    <property type="project" value="TreeGrafter"/>
</dbReference>
<accession>A0A8J9Y706</accession>
<keyword evidence="17" id="KW-0449">Lipoprotein</keyword>
<dbReference type="InterPro" id="IPR034016">
    <property type="entry name" value="M1_APN-typ"/>
</dbReference>
<dbReference type="Gene3D" id="2.60.40.1910">
    <property type="match status" value="1"/>
</dbReference>
<keyword evidence="27" id="KW-1185">Reference proteome</keyword>
<dbReference type="GO" id="GO:0043171">
    <property type="term" value="P:peptide catabolic process"/>
    <property type="evidence" value="ECO:0007669"/>
    <property type="project" value="TreeGrafter"/>
</dbReference>
<keyword evidence="5" id="KW-0336">GPI-anchor</keyword>
<evidence type="ECO:0000256" key="12">
    <source>
        <dbReference type="ARBA" id="ARBA00022989"/>
    </source>
</evidence>
<dbReference type="InterPro" id="IPR001930">
    <property type="entry name" value="Peptidase_M1"/>
</dbReference>
<keyword evidence="8 20" id="KW-0479">Metal-binding</keyword>
<evidence type="ECO:0000259" key="25">
    <source>
        <dbReference type="Pfam" id="PF17900"/>
    </source>
</evidence>
<dbReference type="PRINTS" id="PR00756">
    <property type="entry name" value="ALADIPTASE"/>
</dbReference>
<feature type="compositionally biased region" description="Basic and acidic residues" evidence="22">
    <location>
        <begin position="38"/>
        <end position="54"/>
    </location>
</feature>
<evidence type="ECO:0000256" key="22">
    <source>
        <dbReference type="SAM" id="MobiDB-lite"/>
    </source>
</evidence>
<dbReference type="GO" id="GO:0008270">
    <property type="term" value="F:zinc ion binding"/>
    <property type="evidence" value="ECO:0007669"/>
    <property type="project" value="InterPro"/>
</dbReference>
<evidence type="ECO:0000256" key="7">
    <source>
        <dbReference type="ARBA" id="ARBA00022692"/>
    </source>
</evidence>
<evidence type="ECO:0000256" key="15">
    <source>
        <dbReference type="ARBA" id="ARBA00023157"/>
    </source>
</evidence>
<reference evidence="26" key="1">
    <citation type="submission" date="2021-12" db="EMBL/GenBank/DDBJ databases">
        <authorList>
            <person name="Martin H S."/>
        </authorList>
    </citation>
    <scope>NUCLEOTIDE SEQUENCE</scope>
</reference>
<feature type="domain" description="Aminopeptidase N-like N-terminal" evidence="25">
    <location>
        <begin position="633"/>
        <end position="841"/>
    </location>
</feature>
<evidence type="ECO:0000256" key="10">
    <source>
        <dbReference type="ARBA" id="ARBA00022833"/>
    </source>
</evidence>
<evidence type="ECO:0008006" key="28">
    <source>
        <dbReference type="Google" id="ProtNLM"/>
    </source>
</evidence>
<evidence type="ECO:0000259" key="24">
    <source>
        <dbReference type="Pfam" id="PF11838"/>
    </source>
</evidence>
<dbReference type="GO" id="GO:0005615">
    <property type="term" value="C:extracellular space"/>
    <property type="evidence" value="ECO:0007669"/>
    <property type="project" value="TreeGrafter"/>
</dbReference>
<feature type="compositionally biased region" description="Basic and acidic residues" evidence="22">
    <location>
        <begin position="259"/>
        <end position="339"/>
    </location>
</feature>
<dbReference type="Gene3D" id="1.10.390.10">
    <property type="entry name" value="Neutral Protease Domain 2"/>
    <property type="match status" value="1"/>
</dbReference>
<dbReference type="EMBL" id="OV170222">
    <property type="protein sequence ID" value="CAH0721329.1"/>
    <property type="molecule type" value="Genomic_DNA"/>
</dbReference>
<dbReference type="Pfam" id="PF01433">
    <property type="entry name" value="Peptidase_M1"/>
    <property type="match status" value="1"/>
</dbReference>
<evidence type="ECO:0000256" key="14">
    <source>
        <dbReference type="ARBA" id="ARBA00023136"/>
    </source>
</evidence>
<feature type="site" description="Transition state stabilizer" evidence="21">
    <location>
        <position position="1035"/>
    </location>
</feature>
<feature type="non-terminal residue" evidence="26">
    <location>
        <position position="1572"/>
    </location>
</feature>
<dbReference type="InterPro" id="IPR050344">
    <property type="entry name" value="Peptidase_M1_aminopeptidases"/>
</dbReference>
<dbReference type="PANTHER" id="PTHR11533">
    <property type="entry name" value="PROTEASE M1 ZINC METALLOPROTEASE"/>
    <property type="match status" value="1"/>
</dbReference>
<dbReference type="InterPro" id="IPR027268">
    <property type="entry name" value="Peptidase_M4/M1_CTD_sf"/>
</dbReference>
<dbReference type="FunFam" id="1.10.390.10:FF:000016">
    <property type="entry name" value="Glutamyl aminopeptidase"/>
    <property type="match status" value="1"/>
</dbReference>
<dbReference type="CDD" id="cd09601">
    <property type="entry name" value="M1_APN-Q_like"/>
    <property type="match status" value="1"/>
</dbReference>
<sequence>MKEVFQVHIVMNINNSPPTTSFTLRRYIMSQIVTRKGPVKEDKEKRQTDSPVKEMKKKIAANAEKEKQAAEKNAEKPVQSEKKHEKAKENTDKPVEKPADKKDKQEKSADKSGEKKDKVEKSDKKESSDKKETKEDKPAEKKEKPAEKKEVAQPEKSNDNNKEKGGKAELPDDKQKKPEQKARENGAKVTNGEQNGDTVSSDEDLQSDVERDEMFPELAYEDSDGEYFEPPTPEGLPSRSYTRRSQVKATRTPETPRPASDKRDRDYVPDDSKLLKMKDDTPSSDRKLRSADSPKPQDKKIEKVQDKKSESPKKDTLKAVQEEQKEESEKDANERQKNEVEIEVVVEVENEDETRVKADTNFSKSRVKVSPYRRSARVADVDVSLVANYTGNNTTMEMDITESSSFMTEETPESPYLSGLRSIRGRRSYKPLKEMKRNFGVNWITRPTTTSGKVSEQHSRPTGTVVGRKRKPDADEAEADREAEAEREAEVEVGVEAEERRGGKRARLLDRLARPFRAASTPLVARRNAEIVGINTDLPLTAPVAGPDPFDPEAIKPPMPLTVPHVTLTPPHGGPAGTAAERDAKRCVLIVGELLEKYVPTSTEKTMGWHTALFLLAAVQLSAQYLLPGDVTPSHYDVRLIYDIDPKSNFSFFGVVDILITPKQNTPKIVLHAQDFSIDEDRITVVGPDESPKVNDVKYNETLNFVVIFLSEELKENEIYKLTIPFSGNLVKGLDGAYISTYTNKKNQKTEYLISTQFEAISARKAFPCFDEPIYKATFSINVAHHRDYTAVSNMPLLSSSDTNALEEHWPWQSIGEKFKKDKSLFKWDQFDKSLPMSTYLVAYVVSTFAYVESPPELSHTKFRIWARSDAIDQTSYAAQIGPKVLSHFEKWFNVPFPLPKQDMIAIPDFAAGAMENWGLITYRETALLYDKKESSFLNKERVAEVVAHELAHQWFGNLVTMNWWSDLWLNEGFATFMGTVGMAAVEPEWRVEVNKGIDDILSVLSLDALESSHPVSMPLDDPKRISEIFDTISYLKGAALIRMMRMFLGEDVFRKALHNYLMKYSYSNAEQDDLWAELTAVNRQYDGLSRNVTVKQVMDTWTKQTGFPLLTVNRDYADNSLTLSQKRYFSLSPSTRTTSSWWVPLSVLCQKEDPSSQQVQWLGENEGVGQEHRFEHGAGPDEWVLFNYNMIAPYRVQYDERNWKLLTKTLTSDRYTTIPMEGRVQLLSDAFALAWNNELDYGTTMELASYLRRETEYAPLSTGVDALGKIENVLKRTADYGAFQKFMRRLISNAYEKAGGLSVKKIVNGDDLNSVKMQVLTSSWACRVKVAGCEENAMQMFQQWMDTENPDENNPIPVDLRRTVYCVALARGGVREWRFALARRRNSNVAAARNQLLYALACSRDVWILAQYLEWTVTDGSEIRRQDGGSVISSVVHSTVGYYVAKDFIYNRIEDLHNAFRGQNRVMGRILKALLNQFTTDKELNEFLEWKENNAKYLSESKIAVSQGIENARLNIAWLKKNKKTVVDKLRQYSLPPSPYVAPWKSRPVFLSALYAIHNITRMKLKKYVFR</sequence>
<dbReference type="InterPro" id="IPR042097">
    <property type="entry name" value="Aminopeptidase_N-like_N_sf"/>
</dbReference>
<keyword evidence="12" id="KW-1133">Transmembrane helix</keyword>
<feature type="compositionally biased region" description="Basic and acidic residues" evidence="22">
    <location>
        <begin position="63"/>
        <end position="186"/>
    </location>
</feature>
<dbReference type="GO" id="GO:0098552">
    <property type="term" value="C:side of membrane"/>
    <property type="evidence" value="ECO:0007669"/>
    <property type="project" value="UniProtKB-KW"/>
</dbReference>
<evidence type="ECO:0000313" key="27">
    <source>
        <dbReference type="Proteomes" id="UP000838878"/>
    </source>
</evidence>
<feature type="binding site" evidence="20">
    <location>
        <position position="953"/>
    </location>
    <ligand>
        <name>Zn(2+)</name>
        <dbReference type="ChEBI" id="CHEBI:29105"/>
        <note>catalytic</note>
    </ligand>
</feature>
<evidence type="ECO:0000259" key="23">
    <source>
        <dbReference type="Pfam" id="PF01433"/>
    </source>
</evidence>
<feature type="binding site" evidence="20">
    <location>
        <position position="949"/>
    </location>
    <ligand>
        <name>Zn(2+)</name>
        <dbReference type="ChEBI" id="CHEBI:29105"/>
        <note>catalytic</note>
    </ligand>
</feature>
<keyword evidence="10 20" id="KW-0862">Zinc</keyword>
<dbReference type="GO" id="GO:0070006">
    <property type="term" value="F:metalloaminopeptidase activity"/>
    <property type="evidence" value="ECO:0007669"/>
    <property type="project" value="TreeGrafter"/>
</dbReference>
<evidence type="ECO:0000256" key="8">
    <source>
        <dbReference type="ARBA" id="ARBA00022723"/>
    </source>
</evidence>
<dbReference type="SUPFAM" id="SSF55486">
    <property type="entry name" value="Metalloproteases ('zincins'), catalytic domain"/>
    <property type="match status" value="1"/>
</dbReference>
<feature type="binding site" evidence="19">
    <location>
        <position position="759"/>
    </location>
    <ligand>
        <name>substrate</name>
    </ligand>
</feature>
<feature type="binding site" evidence="19">
    <location>
        <position position="1466"/>
    </location>
    <ligand>
        <name>substrate</name>
    </ligand>
</feature>
<organism evidence="26 27">
    <name type="scientific">Brenthis ino</name>
    <name type="common">lesser marbled fritillary</name>
    <dbReference type="NCBI Taxonomy" id="405034"/>
    <lineage>
        <taxon>Eukaryota</taxon>
        <taxon>Metazoa</taxon>
        <taxon>Ecdysozoa</taxon>
        <taxon>Arthropoda</taxon>
        <taxon>Hexapoda</taxon>
        <taxon>Insecta</taxon>
        <taxon>Pterygota</taxon>
        <taxon>Neoptera</taxon>
        <taxon>Endopterygota</taxon>
        <taxon>Lepidoptera</taxon>
        <taxon>Glossata</taxon>
        <taxon>Ditrysia</taxon>
        <taxon>Papilionoidea</taxon>
        <taxon>Nymphalidae</taxon>
        <taxon>Heliconiinae</taxon>
        <taxon>Argynnini</taxon>
        <taxon>Brenthis</taxon>
    </lineage>
</organism>
<evidence type="ECO:0000256" key="5">
    <source>
        <dbReference type="ARBA" id="ARBA00022622"/>
    </source>
</evidence>
<protein>
    <recommendedName>
        <fullName evidence="28">Aminopeptidase</fullName>
    </recommendedName>
</protein>
<dbReference type="FunFam" id="1.25.50.20:FF:000001">
    <property type="entry name" value="Aminopeptidase"/>
    <property type="match status" value="1"/>
</dbReference>
<proteinExistence type="inferred from homology"/>
<dbReference type="InterPro" id="IPR024571">
    <property type="entry name" value="ERAP1-like_C_dom"/>
</dbReference>
<keyword evidence="7" id="KW-0812">Transmembrane</keyword>
<keyword evidence="14" id="KW-0472">Membrane</keyword>
<comment type="cofactor">
    <cofactor evidence="20">
        <name>Zn(2+)</name>
        <dbReference type="ChEBI" id="CHEBI:29105"/>
    </cofactor>
    <text evidence="20">Binds 1 zinc ion per subunit.</text>
</comment>
<dbReference type="Gene3D" id="2.60.40.1730">
    <property type="entry name" value="tricorn interacting facor f3 domain"/>
    <property type="match status" value="1"/>
</dbReference>
<evidence type="ECO:0000256" key="4">
    <source>
        <dbReference type="ARBA" id="ARBA00022475"/>
    </source>
</evidence>
<keyword evidence="15" id="KW-1015">Disulfide bond</keyword>
<feature type="active site" description="Proton acceptor" evidence="18">
    <location>
        <position position="950"/>
    </location>
</feature>
<comment type="subcellular location">
    <subcellularLocation>
        <location evidence="2">Cell membrane</location>
        <topology evidence="2">Lipid-anchor</topology>
        <topology evidence="2">GPI-anchor</topology>
    </subcellularLocation>
    <subcellularLocation>
        <location evidence="1">Membrane</location>
        <topology evidence="1">Single-pass type II membrane protein</topology>
    </subcellularLocation>
</comment>
<dbReference type="GO" id="GO:0005886">
    <property type="term" value="C:plasma membrane"/>
    <property type="evidence" value="ECO:0007669"/>
    <property type="project" value="UniProtKB-SubCell"/>
</dbReference>
<evidence type="ECO:0000256" key="6">
    <source>
        <dbReference type="ARBA" id="ARBA00022670"/>
    </source>
</evidence>
<comment type="similarity">
    <text evidence="3">Belongs to the peptidase M1 family.</text>
</comment>
<dbReference type="PANTHER" id="PTHR11533:SF253">
    <property type="entry name" value="AMINOPEPTIDASE-RELATED"/>
    <property type="match status" value="1"/>
</dbReference>
<feature type="binding site" evidence="20">
    <location>
        <position position="972"/>
    </location>
    <ligand>
        <name>Zn(2+)</name>
        <dbReference type="ChEBI" id="CHEBI:29105"/>
        <note>catalytic</note>
    </ligand>
</feature>
<keyword evidence="4" id="KW-1003">Cell membrane</keyword>